<dbReference type="AlphaFoldDB" id="A0A8J4DXU2"/>
<dbReference type="EC" id="2.7.13.3" evidence="2"/>
<keyword evidence="9" id="KW-0812">Transmembrane</keyword>
<feature type="transmembrane region" description="Helical" evidence="9">
    <location>
        <begin position="7"/>
        <end position="28"/>
    </location>
</feature>
<sequence length="422" mass="45211">MLADTLYVLVAFPYGLVGFVVLFCSFMVGAANVVTLLGLPVLFAAMYLARWFANGERAMLARVLQVPAARVNYKQPPPDSGWWRRIVTPLTDGQNWLDLGHGIVAFGTSLASFILLATWWAGALGGVSYPIWAWAIPQGPDDQQFHQLLGLPDTMFVNVTVQFSMGLVFLITLPPVARGAAMLRALPARGMLYSVAGLRDRITDLEEQTVEARAQTAAAVSAEATALRRLERDIHDGPQQRLVRLAMDLGRAQHQLDIDPDAARATVNEALAQTRETLAELRALSRGIAPPILADRGLVAAVSALAGRSIVPVEVDWPGLDNTTDARPRLDAAVENAAYFVIAEALTNIAKHSHATECNVSLERDGGYLLIEIRDNGVGGAHVSKGHGLAGLADRVRAAGGVLTIDSPDGGPTRLLAELPCV</sequence>
<evidence type="ECO:0000256" key="9">
    <source>
        <dbReference type="SAM" id="Phobius"/>
    </source>
</evidence>
<dbReference type="Pfam" id="PF02518">
    <property type="entry name" value="HATPase_c"/>
    <property type="match status" value="1"/>
</dbReference>
<dbReference type="GO" id="GO:0005524">
    <property type="term" value="F:ATP binding"/>
    <property type="evidence" value="ECO:0007669"/>
    <property type="project" value="UniProtKB-KW"/>
</dbReference>
<dbReference type="PANTHER" id="PTHR24421">
    <property type="entry name" value="NITRATE/NITRITE SENSOR PROTEIN NARX-RELATED"/>
    <property type="match status" value="1"/>
</dbReference>
<dbReference type="InterPro" id="IPR050482">
    <property type="entry name" value="Sensor_HK_TwoCompSys"/>
</dbReference>
<dbReference type="Pfam" id="PF13796">
    <property type="entry name" value="Sensor"/>
    <property type="match status" value="1"/>
</dbReference>
<evidence type="ECO:0000256" key="5">
    <source>
        <dbReference type="ARBA" id="ARBA00022741"/>
    </source>
</evidence>
<proteinExistence type="predicted"/>
<organism evidence="13 14">
    <name type="scientific">Virgisporangium aurantiacum</name>
    <dbReference type="NCBI Taxonomy" id="175570"/>
    <lineage>
        <taxon>Bacteria</taxon>
        <taxon>Bacillati</taxon>
        <taxon>Actinomycetota</taxon>
        <taxon>Actinomycetes</taxon>
        <taxon>Micromonosporales</taxon>
        <taxon>Micromonosporaceae</taxon>
        <taxon>Virgisporangium</taxon>
    </lineage>
</organism>
<comment type="caution">
    <text evidence="13">The sequence shown here is derived from an EMBL/GenBank/DDBJ whole genome shotgun (WGS) entry which is preliminary data.</text>
</comment>
<dbReference type="InterPro" id="IPR003594">
    <property type="entry name" value="HATPase_dom"/>
</dbReference>
<dbReference type="InterPro" id="IPR025828">
    <property type="entry name" value="Put_sensor_dom"/>
</dbReference>
<name>A0A8J4DXU2_9ACTN</name>
<keyword evidence="5" id="KW-0547">Nucleotide-binding</keyword>
<protein>
    <recommendedName>
        <fullName evidence="2">histidine kinase</fullName>
        <ecNumber evidence="2">2.7.13.3</ecNumber>
    </recommendedName>
</protein>
<feature type="domain" description="Signal transduction histidine kinase subgroup 3 dimerisation and phosphoacceptor" evidence="11">
    <location>
        <begin position="228"/>
        <end position="291"/>
    </location>
</feature>
<reference evidence="13" key="1">
    <citation type="submission" date="2021-01" db="EMBL/GenBank/DDBJ databases">
        <title>Whole genome shotgun sequence of Virgisporangium aurantiacum NBRC 16421.</title>
        <authorList>
            <person name="Komaki H."/>
            <person name="Tamura T."/>
        </authorList>
    </citation>
    <scope>NUCLEOTIDE SEQUENCE</scope>
    <source>
        <strain evidence="13">NBRC 16421</strain>
    </source>
</reference>
<feature type="domain" description="Putative sensor" evidence="12">
    <location>
        <begin position="7"/>
        <end position="192"/>
    </location>
</feature>
<dbReference type="Proteomes" id="UP000612585">
    <property type="component" value="Unassembled WGS sequence"/>
</dbReference>
<comment type="catalytic activity">
    <reaction evidence="1">
        <text>ATP + protein L-histidine = ADP + protein N-phospho-L-histidine.</text>
        <dbReference type="EC" id="2.7.13.3"/>
    </reaction>
</comment>
<dbReference type="InterPro" id="IPR036890">
    <property type="entry name" value="HATPase_C_sf"/>
</dbReference>
<keyword evidence="7" id="KW-0067">ATP-binding</keyword>
<keyword evidence="8" id="KW-0902">Two-component regulatory system</keyword>
<dbReference type="GO" id="GO:0016020">
    <property type="term" value="C:membrane"/>
    <property type="evidence" value="ECO:0007669"/>
    <property type="project" value="InterPro"/>
</dbReference>
<evidence type="ECO:0000313" key="13">
    <source>
        <dbReference type="EMBL" id="GIJ53728.1"/>
    </source>
</evidence>
<evidence type="ECO:0000259" key="10">
    <source>
        <dbReference type="Pfam" id="PF02518"/>
    </source>
</evidence>
<keyword evidence="9" id="KW-1133">Transmembrane helix</keyword>
<evidence type="ECO:0000256" key="1">
    <source>
        <dbReference type="ARBA" id="ARBA00000085"/>
    </source>
</evidence>
<keyword evidence="9" id="KW-0472">Membrane</keyword>
<feature type="transmembrane region" description="Helical" evidence="9">
    <location>
        <begin position="155"/>
        <end position="177"/>
    </location>
</feature>
<feature type="transmembrane region" description="Helical" evidence="9">
    <location>
        <begin position="34"/>
        <end position="53"/>
    </location>
</feature>
<evidence type="ECO:0000256" key="6">
    <source>
        <dbReference type="ARBA" id="ARBA00022777"/>
    </source>
</evidence>
<feature type="transmembrane region" description="Helical" evidence="9">
    <location>
        <begin position="113"/>
        <end position="135"/>
    </location>
</feature>
<dbReference type="CDD" id="cd16917">
    <property type="entry name" value="HATPase_UhpB-NarQ-NarX-like"/>
    <property type="match status" value="1"/>
</dbReference>
<evidence type="ECO:0000256" key="7">
    <source>
        <dbReference type="ARBA" id="ARBA00022840"/>
    </source>
</evidence>
<dbReference type="SUPFAM" id="SSF55874">
    <property type="entry name" value="ATPase domain of HSP90 chaperone/DNA topoisomerase II/histidine kinase"/>
    <property type="match status" value="1"/>
</dbReference>
<keyword evidence="3" id="KW-0597">Phosphoprotein</keyword>
<keyword evidence="6 13" id="KW-0418">Kinase</keyword>
<evidence type="ECO:0000256" key="3">
    <source>
        <dbReference type="ARBA" id="ARBA00022553"/>
    </source>
</evidence>
<dbReference type="Gene3D" id="3.30.565.10">
    <property type="entry name" value="Histidine kinase-like ATPase, C-terminal domain"/>
    <property type="match status" value="1"/>
</dbReference>
<evidence type="ECO:0000256" key="2">
    <source>
        <dbReference type="ARBA" id="ARBA00012438"/>
    </source>
</evidence>
<dbReference type="Gene3D" id="1.20.5.1930">
    <property type="match status" value="1"/>
</dbReference>
<gene>
    <name evidence="13" type="ORF">Vau01_012440</name>
</gene>
<evidence type="ECO:0000259" key="12">
    <source>
        <dbReference type="Pfam" id="PF13796"/>
    </source>
</evidence>
<dbReference type="GO" id="GO:0000155">
    <property type="term" value="F:phosphorelay sensor kinase activity"/>
    <property type="evidence" value="ECO:0007669"/>
    <property type="project" value="InterPro"/>
</dbReference>
<evidence type="ECO:0000313" key="14">
    <source>
        <dbReference type="Proteomes" id="UP000612585"/>
    </source>
</evidence>
<dbReference type="GO" id="GO:0046983">
    <property type="term" value="F:protein dimerization activity"/>
    <property type="evidence" value="ECO:0007669"/>
    <property type="project" value="InterPro"/>
</dbReference>
<evidence type="ECO:0000256" key="4">
    <source>
        <dbReference type="ARBA" id="ARBA00022679"/>
    </source>
</evidence>
<feature type="domain" description="Histidine kinase/HSP90-like ATPase" evidence="10">
    <location>
        <begin position="335"/>
        <end position="420"/>
    </location>
</feature>
<keyword evidence="4" id="KW-0808">Transferase</keyword>
<dbReference type="InterPro" id="IPR011712">
    <property type="entry name" value="Sig_transdc_His_kin_sub3_dim/P"/>
</dbReference>
<evidence type="ECO:0000256" key="8">
    <source>
        <dbReference type="ARBA" id="ARBA00023012"/>
    </source>
</evidence>
<keyword evidence="14" id="KW-1185">Reference proteome</keyword>
<evidence type="ECO:0000259" key="11">
    <source>
        <dbReference type="Pfam" id="PF07730"/>
    </source>
</evidence>
<dbReference type="EMBL" id="BOPG01000009">
    <property type="protein sequence ID" value="GIJ53728.1"/>
    <property type="molecule type" value="Genomic_DNA"/>
</dbReference>
<accession>A0A8J4DXU2</accession>
<dbReference type="Pfam" id="PF07730">
    <property type="entry name" value="HisKA_3"/>
    <property type="match status" value="1"/>
</dbReference>
<dbReference type="PANTHER" id="PTHR24421:SF10">
    <property type="entry name" value="NITRATE_NITRITE SENSOR PROTEIN NARQ"/>
    <property type="match status" value="1"/>
</dbReference>